<sequence length="115" mass="12918">MKTIRNETRKLPVKLTDGEMLEQASELAHTIQEAADETDSQASLKAQMKARLMELDAKQSRLASVVATKTDYRDVEVEIAITDDGVAQETRKDTGEIISTRPLREDEKQLQMDTP</sequence>
<reference evidence="2" key="1">
    <citation type="journal article" date="2015" name="Nature">
        <title>Complex archaea that bridge the gap between prokaryotes and eukaryotes.</title>
        <authorList>
            <person name="Spang A."/>
            <person name="Saw J.H."/>
            <person name="Jorgensen S.L."/>
            <person name="Zaremba-Niedzwiedzka K."/>
            <person name="Martijn J."/>
            <person name="Lind A.E."/>
            <person name="van Eijk R."/>
            <person name="Schleper C."/>
            <person name="Guy L."/>
            <person name="Ettema T.J."/>
        </authorList>
    </citation>
    <scope>NUCLEOTIDE SEQUENCE</scope>
</reference>
<feature type="region of interest" description="Disordered" evidence="1">
    <location>
        <begin position="87"/>
        <end position="115"/>
    </location>
</feature>
<proteinExistence type="predicted"/>
<evidence type="ECO:0000256" key="1">
    <source>
        <dbReference type="SAM" id="MobiDB-lite"/>
    </source>
</evidence>
<organism evidence="2">
    <name type="scientific">marine sediment metagenome</name>
    <dbReference type="NCBI Taxonomy" id="412755"/>
    <lineage>
        <taxon>unclassified sequences</taxon>
        <taxon>metagenomes</taxon>
        <taxon>ecological metagenomes</taxon>
    </lineage>
</organism>
<protein>
    <submittedName>
        <fullName evidence="2">Uncharacterized protein</fullName>
    </submittedName>
</protein>
<name>A0A0F9KVK0_9ZZZZ</name>
<gene>
    <name evidence="2" type="ORF">LCGC14_1356330</name>
</gene>
<evidence type="ECO:0000313" key="2">
    <source>
        <dbReference type="EMBL" id="KKM78796.1"/>
    </source>
</evidence>
<comment type="caution">
    <text evidence="2">The sequence shown here is derived from an EMBL/GenBank/DDBJ whole genome shotgun (WGS) entry which is preliminary data.</text>
</comment>
<dbReference type="EMBL" id="LAZR01008433">
    <property type="protein sequence ID" value="KKM78796.1"/>
    <property type="molecule type" value="Genomic_DNA"/>
</dbReference>
<feature type="compositionally biased region" description="Basic and acidic residues" evidence="1">
    <location>
        <begin position="102"/>
        <end position="115"/>
    </location>
</feature>
<dbReference type="AlphaFoldDB" id="A0A0F9KVK0"/>
<accession>A0A0F9KVK0</accession>